<sequence>MNILKPSICFVDDDQGLLDGLRRSLNSMNAAWDMCFFTSPLKALEAAKTKPIDVLVSDLKMPELSGQALISEVMATEGCSSARYIILSGSGDFSSAISAINDLHVFRFLEKPVDKHVLIQAIEDAVTDAKPDLSVQNYAEAALNMITAAVVVVSEECRVLYANPAGRKLLENKIGLVVGIDGICRASNCSDSQALHDMIAQASIDEDDRVRWLSLKDQCADTELNFVAIPQGSRNFPGGRTVVLLSRSEETVSSLAPEVLQSMFGLTPAEAAITFTITQGGNLDEAARRSGITVSSARTYLKRIFGKTGASRQAELMKIVLTSPAAIVKKRAS</sequence>
<name>A0ABW2IIK3_9PROT</name>
<dbReference type="InterPro" id="IPR000792">
    <property type="entry name" value="Tscrpt_reg_LuxR_C"/>
</dbReference>
<evidence type="ECO:0000259" key="4">
    <source>
        <dbReference type="PROSITE" id="PS50110"/>
    </source>
</evidence>
<dbReference type="PANTHER" id="PTHR44591">
    <property type="entry name" value="STRESS RESPONSE REGULATOR PROTEIN 1"/>
    <property type="match status" value="1"/>
</dbReference>
<dbReference type="Proteomes" id="UP001596492">
    <property type="component" value="Unassembled WGS sequence"/>
</dbReference>
<keyword evidence="6" id="KW-1185">Reference proteome</keyword>
<proteinExistence type="predicted"/>
<dbReference type="PANTHER" id="PTHR44591:SF3">
    <property type="entry name" value="RESPONSE REGULATORY DOMAIN-CONTAINING PROTEIN"/>
    <property type="match status" value="1"/>
</dbReference>
<evidence type="ECO:0000256" key="2">
    <source>
        <dbReference type="ARBA" id="ARBA00023125"/>
    </source>
</evidence>
<dbReference type="SUPFAM" id="SSF46894">
    <property type="entry name" value="C-terminal effector domain of the bipartite response regulators"/>
    <property type="match status" value="1"/>
</dbReference>
<keyword evidence="2 5" id="KW-0238">DNA-binding</keyword>
<protein>
    <submittedName>
        <fullName evidence="5">DNA-binding response regulator</fullName>
    </submittedName>
</protein>
<dbReference type="RefSeq" id="WP_382165847.1">
    <property type="nucleotide sequence ID" value="NZ_JBHTBR010000002.1"/>
</dbReference>
<organism evidence="5 6">
    <name type="scientific">Hirschia litorea</name>
    <dbReference type="NCBI Taxonomy" id="1199156"/>
    <lineage>
        <taxon>Bacteria</taxon>
        <taxon>Pseudomonadati</taxon>
        <taxon>Pseudomonadota</taxon>
        <taxon>Alphaproteobacteria</taxon>
        <taxon>Hyphomonadales</taxon>
        <taxon>Hyphomonadaceae</taxon>
        <taxon>Hirschia</taxon>
    </lineage>
</organism>
<feature type="modified residue" description="4-aspartylphosphate" evidence="3">
    <location>
        <position position="58"/>
    </location>
</feature>
<dbReference type="Pfam" id="PF00072">
    <property type="entry name" value="Response_reg"/>
    <property type="match status" value="1"/>
</dbReference>
<dbReference type="GO" id="GO:0003677">
    <property type="term" value="F:DNA binding"/>
    <property type="evidence" value="ECO:0007669"/>
    <property type="project" value="UniProtKB-KW"/>
</dbReference>
<gene>
    <name evidence="5" type="ORF">ACFQS8_03730</name>
</gene>
<dbReference type="InterPro" id="IPR036388">
    <property type="entry name" value="WH-like_DNA-bd_sf"/>
</dbReference>
<evidence type="ECO:0000256" key="1">
    <source>
        <dbReference type="ARBA" id="ARBA00022553"/>
    </source>
</evidence>
<accession>A0ABW2IIK3</accession>
<dbReference type="InterPro" id="IPR050595">
    <property type="entry name" value="Bact_response_regulator"/>
</dbReference>
<reference evidence="6" key="1">
    <citation type="journal article" date="2019" name="Int. J. Syst. Evol. Microbiol.">
        <title>The Global Catalogue of Microorganisms (GCM) 10K type strain sequencing project: providing services to taxonomists for standard genome sequencing and annotation.</title>
        <authorList>
            <consortium name="The Broad Institute Genomics Platform"/>
            <consortium name="The Broad Institute Genome Sequencing Center for Infectious Disease"/>
            <person name="Wu L."/>
            <person name="Ma J."/>
        </authorList>
    </citation>
    <scope>NUCLEOTIDE SEQUENCE [LARGE SCALE GENOMIC DNA]</scope>
    <source>
        <strain evidence="6">CCUG 51308</strain>
    </source>
</reference>
<dbReference type="SMART" id="SM00448">
    <property type="entry name" value="REC"/>
    <property type="match status" value="1"/>
</dbReference>
<dbReference type="SMART" id="SM00421">
    <property type="entry name" value="HTH_LUXR"/>
    <property type="match status" value="1"/>
</dbReference>
<feature type="domain" description="Response regulatory" evidence="4">
    <location>
        <begin position="7"/>
        <end position="126"/>
    </location>
</feature>
<evidence type="ECO:0000256" key="3">
    <source>
        <dbReference type="PROSITE-ProRule" id="PRU00169"/>
    </source>
</evidence>
<comment type="caution">
    <text evidence="5">The sequence shown here is derived from an EMBL/GenBank/DDBJ whole genome shotgun (WGS) entry which is preliminary data.</text>
</comment>
<keyword evidence="1 3" id="KW-0597">Phosphoprotein</keyword>
<dbReference type="PROSITE" id="PS50110">
    <property type="entry name" value="RESPONSE_REGULATORY"/>
    <property type="match status" value="1"/>
</dbReference>
<dbReference type="InterPro" id="IPR011006">
    <property type="entry name" value="CheY-like_superfamily"/>
</dbReference>
<dbReference type="Gene3D" id="3.40.50.2300">
    <property type="match status" value="1"/>
</dbReference>
<dbReference type="InterPro" id="IPR016032">
    <property type="entry name" value="Sig_transdc_resp-reg_C-effctor"/>
</dbReference>
<dbReference type="SUPFAM" id="SSF52172">
    <property type="entry name" value="CheY-like"/>
    <property type="match status" value="1"/>
</dbReference>
<dbReference type="Gene3D" id="1.10.10.10">
    <property type="entry name" value="Winged helix-like DNA-binding domain superfamily/Winged helix DNA-binding domain"/>
    <property type="match status" value="1"/>
</dbReference>
<evidence type="ECO:0000313" key="5">
    <source>
        <dbReference type="EMBL" id="MFC7290716.1"/>
    </source>
</evidence>
<dbReference type="EMBL" id="JBHTBR010000002">
    <property type="protein sequence ID" value="MFC7290716.1"/>
    <property type="molecule type" value="Genomic_DNA"/>
</dbReference>
<evidence type="ECO:0000313" key="6">
    <source>
        <dbReference type="Proteomes" id="UP001596492"/>
    </source>
</evidence>
<dbReference type="InterPro" id="IPR001789">
    <property type="entry name" value="Sig_transdc_resp-reg_receiver"/>
</dbReference>